<dbReference type="Proteomes" id="UP000824132">
    <property type="component" value="Unassembled WGS sequence"/>
</dbReference>
<dbReference type="AlphaFoldDB" id="A0A9D2D0F5"/>
<organism evidence="1 2">
    <name type="scientific">Candidatus Borkfalkia avistercoris</name>
    <dbReference type="NCBI Taxonomy" id="2838504"/>
    <lineage>
        <taxon>Bacteria</taxon>
        <taxon>Bacillati</taxon>
        <taxon>Bacillota</taxon>
        <taxon>Clostridia</taxon>
        <taxon>Christensenellales</taxon>
        <taxon>Christensenellaceae</taxon>
        <taxon>Candidatus Borkfalkia</taxon>
    </lineage>
</organism>
<sequence>NKANFAERPLAGIHAKLTKLRDNIVVAMAWFLLLREIIAKESYIIISRAFQNHIFGKAHPICRILATSAVSRKREPSAGQRATPSRSG</sequence>
<evidence type="ECO:0000313" key="1">
    <source>
        <dbReference type="EMBL" id="HIZ04107.1"/>
    </source>
</evidence>
<gene>
    <name evidence="1" type="ORF">H9727_07460</name>
</gene>
<evidence type="ECO:0000313" key="2">
    <source>
        <dbReference type="Proteomes" id="UP000824132"/>
    </source>
</evidence>
<feature type="non-terminal residue" evidence="1">
    <location>
        <position position="1"/>
    </location>
</feature>
<name>A0A9D2D0F5_9FIRM</name>
<protein>
    <submittedName>
        <fullName evidence="1">Uncharacterized protein</fullName>
    </submittedName>
</protein>
<proteinExistence type="predicted"/>
<accession>A0A9D2D0F5</accession>
<comment type="caution">
    <text evidence="1">The sequence shown here is derived from an EMBL/GenBank/DDBJ whole genome shotgun (WGS) entry which is preliminary data.</text>
</comment>
<reference evidence="1" key="2">
    <citation type="submission" date="2021-04" db="EMBL/GenBank/DDBJ databases">
        <authorList>
            <person name="Gilroy R."/>
        </authorList>
    </citation>
    <scope>NUCLEOTIDE SEQUENCE</scope>
    <source>
        <strain evidence="1">CHK187-5294</strain>
    </source>
</reference>
<dbReference type="EMBL" id="DXCL01000045">
    <property type="protein sequence ID" value="HIZ04107.1"/>
    <property type="molecule type" value="Genomic_DNA"/>
</dbReference>
<reference evidence="1" key="1">
    <citation type="journal article" date="2021" name="PeerJ">
        <title>Extensive microbial diversity within the chicken gut microbiome revealed by metagenomics and culture.</title>
        <authorList>
            <person name="Gilroy R."/>
            <person name="Ravi A."/>
            <person name="Getino M."/>
            <person name="Pursley I."/>
            <person name="Horton D.L."/>
            <person name="Alikhan N.F."/>
            <person name="Baker D."/>
            <person name="Gharbi K."/>
            <person name="Hall N."/>
            <person name="Watson M."/>
            <person name="Adriaenssens E.M."/>
            <person name="Foster-Nyarko E."/>
            <person name="Jarju S."/>
            <person name="Secka A."/>
            <person name="Antonio M."/>
            <person name="Oren A."/>
            <person name="Chaudhuri R.R."/>
            <person name="La Ragione R."/>
            <person name="Hildebrand F."/>
            <person name="Pallen M.J."/>
        </authorList>
    </citation>
    <scope>NUCLEOTIDE SEQUENCE</scope>
    <source>
        <strain evidence="1">CHK187-5294</strain>
    </source>
</reference>